<dbReference type="EMBL" id="KN839883">
    <property type="protein sequence ID" value="KIJ59638.1"/>
    <property type="molecule type" value="Genomic_DNA"/>
</dbReference>
<protein>
    <submittedName>
        <fullName evidence="2">Uncharacterized protein</fullName>
    </submittedName>
</protein>
<sequence>MGRRKQKTQQNPSAEPQGSLPTSTHSQDVQPDSQNMGGRGRDTRARRPSAKKQAEVDAIHTKEMQSHQRYLTQAVRSRQALEEINDFAPLEPESEEQDVDEEEEPMGDLAFTFRPANLTKPVKAKPVHQGHPAPMTVPPNIPQMSQPPTRREISPLAAQVSRNASVFREMWLT</sequence>
<name>A0A0C9W189_9AGAM</name>
<feature type="region of interest" description="Disordered" evidence="1">
    <location>
        <begin position="1"/>
        <end position="105"/>
    </location>
</feature>
<feature type="region of interest" description="Disordered" evidence="1">
    <location>
        <begin position="123"/>
        <end position="152"/>
    </location>
</feature>
<feature type="compositionally biased region" description="Polar residues" evidence="1">
    <location>
        <begin position="8"/>
        <end position="36"/>
    </location>
</feature>
<feature type="compositionally biased region" description="Acidic residues" evidence="1">
    <location>
        <begin position="92"/>
        <end position="105"/>
    </location>
</feature>
<evidence type="ECO:0000313" key="3">
    <source>
        <dbReference type="Proteomes" id="UP000053820"/>
    </source>
</evidence>
<proteinExistence type="predicted"/>
<accession>A0A0C9W189</accession>
<feature type="compositionally biased region" description="Basic and acidic residues" evidence="1">
    <location>
        <begin position="52"/>
        <end position="66"/>
    </location>
</feature>
<reference evidence="2 3" key="1">
    <citation type="submission" date="2014-04" db="EMBL/GenBank/DDBJ databases">
        <title>Evolutionary Origins and Diversification of the Mycorrhizal Mutualists.</title>
        <authorList>
            <consortium name="DOE Joint Genome Institute"/>
            <consortium name="Mycorrhizal Genomics Consortium"/>
            <person name="Kohler A."/>
            <person name="Kuo A."/>
            <person name="Nagy L.G."/>
            <person name="Floudas D."/>
            <person name="Copeland A."/>
            <person name="Barry K.W."/>
            <person name="Cichocki N."/>
            <person name="Veneault-Fourrey C."/>
            <person name="LaButti K."/>
            <person name="Lindquist E.A."/>
            <person name="Lipzen A."/>
            <person name="Lundell T."/>
            <person name="Morin E."/>
            <person name="Murat C."/>
            <person name="Riley R."/>
            <person name="Ohm R."/>
            <person name="Sun H."/>
            <person name="Tunlid A."/>
            <person name="Henrissat B."/>
            <person name="Grigoriev I.V."/>
            <person name="Hibbett D.S."/>
            <person name="Martin F."/>
        </authorList>
    </citation>
    <scope>NUCLEOTIDE SEQUENCE [LARGE SCALE GENOMIC DNA]</scope>
    <source>
        <strain evidence="2 3">MD-312</strain>
    </source>
</reference>
<dbReference type="Proteomes" id="UP000053820">
    <property type="component" value="Unassembled WGS sequence"/>
</dbReference>
<evidence type="ECO:0000313" key="2">
    <source>
        <dbReference type="EMBL" id="KIJ59638.1"/>
    </source>
</evidence>
<dbReference type="HOGENOM" id="CLU_1547793_0_0_1"/>
<gene>
    <name evidence="2" type="ORF">HYDPIDRAFT_32974</name>
</gene>
<evidence type="ECO:0000256" key="1">
    <source>
        <dbReference type="SAM" id="MobiDB-lite"/>
    </source>
</evidence>
<feature type="compositionally biased region" description="Polar residues" evidence="1">
    <location>
        <begin position="67"/>
        <end position="76"/>
    </location>
</feature>
<dbReference type="AlphaFoldDB" id="A0A0C9W189"/>
<keyword evidence="3" id="KW-1185">Reference proteome</keyword>
<organism evidence="2 3">
    <name type="scientific">Hydnomerulius pinastri MD-312</name>
    <dbReference type="NCBI Taxonomy" id="994086"/>
    <lineage>
        <taxon>Eukaryota</taxon>
        <taxon>Fungi</taxon>
        <taxon>Dikarya</taxon>
        <taxon>Basidiomycota</taxon>
        <taxon>Agaricomycotina</taxon>
        <taxon>Agaricomycetes</taxon>
        <taxon>Agaricomycetidae</taxon>
        <taxon>Boletales</taxon>
        <taxon>Boletales incertae sedis</taxon>
        <taxon>Leucogyrophana</taxon>
    </lineage>
</organism>